<reference evidence="2 3" key="1">
    <citation type="submission" date="2023-10" db="EMBL/GenBank/DDBJ databases">
        <authorList>
            <person name="Botero Cardona J."/>
        </authorList>
    </citation>
    <scope>NUCLEOTIDE SEQUENCE [LARGE SCALE GENOMIC DNA]</scope>
    <source>
        <strain evidence="2 3">R-54839</strain>
    </source>
</reference>
<organism evidence="2 3">
    <name type="scientific">Fructobacillus fructosus</name>
    <dbReference type="NCBI Taxonomy" id="1631"/>
    <lineage>
        <taxon>Bacteria</taxon>
        <taxon>Bacillati</taxon>
        <taxon>Bacillota</taxon>
        <taxon>Bacilli</taxon>
        <taxon>Lactobacillales</taxon>
        <taxon>Lactobacillaceae</taxon>
        <taxon>Fructobacillus</taxon>
    </lineage>
</organism>
<keyword evidence="1" id="KW-0812">Transmembrane</keyword>
<name>A0ABM9MWA6_9LACO</name>
<dbReference type="EMBL" id="CAUZLR010000006">
    <property type="protein sequence ID" value="CAK1244557.1"/>
    <property type="molecule type" value="Genomic_DNA"/>
</dbReference>
<dbReference type="RefSeq" id="WP_187753493.1">
    <property type="nucleotide sequence ID" value="NZ_CAUZLK010000002.1"/>
</dbReference>
<gene>
    <name evidence="2" type="ORF">R54839_PPFHFPJH_01055</name>
</gene>
<sequence length="96" mass="11355">MKRKRAAYLLLPTLIIISGLSLIFVVQHRVFGQRIQTTKLVNQSLLIDTVQLRASIAYYENHSLTGQYEEAHYSIAEKEQEIHIRWHSKEFKRKLF</sequence>
<evidence type="ECO:0000256" key="1">
    <source>
        <dbReference type="SAM" id="Phobius"/>
    </source>
</evidence>
<comment type="caution">
    <text evidence="2">The sequence shown here is derived from an EMBL/GenBank/DDBJ whole genome shotgun (WGS) entry which is preliminary data.</text>
</comment>
<accession>A0ABM9MWA6</accession>
<evidence type="ECO:0000313" key="3">
    <source>
        <dbReference type="Proteomes" id="UP001314261"/>
    </source>
</evidence>
<evidence type="ECO:0008006" key="4">
    <source>
        <dbReference type="Google" id="ProtNLM"/>
    </source>
</evidence>
<feature type="transmembrane region" description="Helical" evidence="1">
    <location>
        <begin position="6"/>
        <end position="26"/>
    </location>
</feature>
<keyword evidence="1" id="KW-1133">Transmembrane helix</keyword>
<keyword evidence="1" id="KW-0472">Membrane</keyword>
<dbReference type="Proteomes" id="UP001314261">
    <property type="component" value="Unassembled WGS sequence"/>
</dbReference>
<protein>
    <recommendedName>
        <fullName evidence="4">Late competence protein ComGG</fullName>
    </recommendedName>
</protein>
<proteinExistence type="predicted"/>
<keyword evidence="3" id="KW-1185">Reference proteome</keyword>
<evidence type="ECO:0000313" key="2">
    <source>
        <dbReference type="EMBL" id="CAK1244557.1"/>
    </source>
</evidence>